<feature type="compositionally biased region" description="Low complexity" evidence="1">
    <location>
        <begin position="619"/>
        <end position="637"/>
    </location>
</feature>
<feature type="transmembrane region" description="Helical" evidence="2">
    <location>
        <begin position="201"/>
        <end position="225"/>
    </location>
</feature>
<proteinExistence type="predicted"/>
<keyword evidence="2" id="KW-0472">Membrane</keyword>
<feature type="transmembrane region" description="Helical" evidence="2">
    <location>
        <begin position="245"/>
        <end position="268"/>
    </location>
</feature>
<evidence type="ECO:0000313" key="4">
    <source>
        <dbReference type="Proteomes" id="UP000176339"/>
    </source>
</evidence>
<feature type="region of interest" description="Disordered" evidence="1">
    <location>
        <begin position="619"/>
        <end position="652"/>
    </location>
</feature>
<gene>
    <name evidence="3" type="ORF">A2846_05245</name>
</gene>
<feature type="compositionally biased region" description="Low complexity" evidence="1">
    <location>
        <begin position="536"/>
        <end position="548"/>
    </location>
</feature>
<feature type="region of interest" description="Disordered" evidence="1">
    <location>
        <begin position="790"/>
        <end position="812"/>
    </location>
</feature>
<feature type="transmembrane region" description="Helical" evidence="2">
    <location>
        <begin position="383"/>
        <end position="402"/>
    </location>
</feature>
<reference evidence="3 4" key="1">
    <citation type="journal article" date="2016" name="Nat. Commun.">
        <title>Thousands of microbial genomes shed light on interconnected biogeochemical processes in an aquifer system.</title>
        <authorList>
            <person name="Anantharaman K."/>
            <person name="Brown C.T."/>
            <person name="Hug L.A."/>
            <person name="Sharon I."/>
            <person name="Castelle C.J."/>
            <person name="Probst A.J."/>
            <person name="Thomas B.C."/>
            <person name="Singh A."/>
            <person name="Wilkins M.J."/>
            <person name="Karaoz U."/>
            <person name="Brodie E.L."/>
            <person name="Williams K.H."/>
            <person name="Hubbard S.S."/>
            <person name="Banfield J.F."/>
        </authorList>
    </citation>
    <scope>NUCLEOTIDE SEQUENCE [LARGE SCALE GENOMIC DNA]</scope>
</reference>
<name>A0A1F5P0R6_9BACT</name>
<dbReference type="InterPro" id="IPR045782">
    <property type="entry name" value="TrbL_3"/>
</dbReference>
<feature type="region of interest" description="Disordered" evidence="1">
    <location>
        <begin position="579"/>
        <end position="603"/>
    </location>
</feature>
<dbReference type="Proteomes" id="UP000176339">
    <property type="component" value="Unassembled WGS sequence"/>
</dbReference>
<dbReference type="EMBL" id="MFEN01000041">
    <property type="protein sequence ID" value="OGE83454.1"/>
    <property type="molecule type" value="Genomic_DNA"/>
</dbReference>
<keyword evidence="2" id="KW-1133">Transmembrane helix</keyword>
<feature type="compositionally biased region" description="Low complexity" evidence="1">
    <location>
        <begin position="582"/>
        <end position="594"/>
    </location>
</feature>
<sequence length="812" mass="87009">MAKRALGFILVPAFFLATIILSVPFLKTVQAAVTISNLSIADEDNHIDEPGSYGVSFDLVTPLPINDSINVIFIRDFTFPAGEVQVTSTNTQLACAPQNSNKKIACLNSSAGPILAGTAILIEIDGVKNPPKVGSYSITVSTTGGGDTENVTILAPFAEPDGDSDNSSSGLDCKFSFKFWKGIPDCLKSLTVYFPNKVANFIIGILSSIIGFFMSILLGLAALLVDYAADLSSNFGPKSAARIGFDVSLGIANIGFIISIIVIAFATILRRTSYSMEEALPRLIIIAILMNFSWFIAIEIIKISNTIGEGLITAVGNAANIPLNRHEFGKLGDFFKDAVGLKSGASADSLIPGDNEKYLFLFGPGVFFLLAIIRGLMGVVMQFIFGLVGLFALIATAVMLLIRYISLSLMLALLPIALVLNIFPNLNIGGSEHPFYKWQHQFTKWVLFYPVAMFFLAIGFTVANPNNLSASLNPLTNIVNMLVVVGIMIGGLIIAQEMGVTGAHMANALASKTIRRMPKNIDWAMKRMRGRGGQSPAEAGAPGAGGAPAARRLDLAAAPHGVPTQTGTFADMYSAEDLAASAPRPTTQAETPTTPAAPPAEPERRAFGDLYTAEDLAASAPGPEATPATTPETPGTTDAGHAPETGGATKHKDSLWSRLVKYSAGSPSTLKILEHGAEEIAGEGADIFEGLMPGKSDDLKTNEEKLAKLRDKLEKLAEKSIDEDYLIILDKLDKDDKAKTDKKMSKVVRKGNERRRDALMNSRDARLERYFSEWNESQKGVEKTIKKVLQHGGQVKPSKLDKAPAPKQELNT</sequence>
<feature type="transmembrane region" description="Helical" evidence="2">
    <location>
        <begin position="358"/>
        <end position="377"/>
    </location>
</feature>
<feature type="transmembrane region" description="Helical" evidence="2">
    <location>
        <begin position="409"/>
        <end position="426"/>
    </location>
</feature>
<protein>
    <submittedName>
        <fullName evidence="3">Uncharacterized protein</fullName>
    </submittedName>
</protein>
<evidence type="ECO:0000313" key="3">
    <source>
        <dbReference type="EMBL" id="OGE83454.1"/>
    </source>
</evidence>
<dbReference type="Pfam" id="PF19590">
    <property type="entry name" value="TrbL_3"/>
    <property type="match status" value="1"/>
</dbReference>
<feature type="transmembrane region" description="Helical" evidence="2">
    <location>
        <begin position="446"/>
        <end position="463"/>
    </location>
</feature>
<organism evidence="3 4">
    <name type="scientific">Candidatus Doudnabacteria bacterium RIFCSPHIGHO2_01_FULL_49_9</name>
    <dbReference type="NCBI Taxonomy" id="1817827"/>
    <lineage>
        <taxon>Bacteria</taxon>
        <taxon>Candidatus Doudnaibacteriota</taxon>
    </lineage>
</organism>
<feature type="transmembrane region" description="Helical" evidence="2">
    <location>
        <begin position="475"/>
        <end position="495"/>
    </location>
</feature>
<keyword evidence="2" id="KW-0812">Transmembrane</keyword>
<dbReference type="AlphaFoldDB" id="A0A1F5P0R6"/>
<evidence type="ECO:0000256" key="1">
    <source>
        <dbReference type="SAM" id="MobiDB-lite"/>
    </source>
</evidence>
<feature type="region of interest" description="Disordered" evidence="1">
    <location>
        <begin position="529"/>
        <end position="548"/>
    </location>
</feature>
<accession>A0A1F5P0R6</accession>
<comment type="caution">
    <text evidence="3">The sequence shown here is derived from an EMBL/GenBank/DDBJ whole genome shotgun (WGS) entry which is preliminary data.</text>
</comment>
<feature type="transmembrane region" description="Helical" evidence="2">
    <location>
        <begin position="280"/>
        <end position="301"/>
    </location>
</feature>
<evidence type="ECO:0000256" key="2">
    <source>
        <dbReference type="SAM" id="Phobius"/>
    </source>
</evidence>